<keyword evidence="3" id="KW-1185">Reference proteome</keyword>
<protein>
    <recommendedName>
        <fullName evidence="1">MADF domain-containing protein</fullName>
    </recommendedName>
</protein>
<dbReference type="RefSeq" id="XP_009049298.1">
    <property type="nucleotide sequence ID" value="XM_009051050.1"/>
</dbReference>
<dbReference type="Pfam" id="PF10545">
    <property type="entry name" value="MADF_DNA_bdg"/>
    <property type="match status" value="1"/>
</dbReference>
<evidence type="ECO:0000313" key="3">
    <source>
        <dbReference type="Proteomes" id="UP000030746"/>
    </source>
</evidence>
<dbReference type="GeneID" id="20237683"/>
<accession>V4B1D2</accession>
<dbReference type="AlphaFoldDB" id="V4B1D2"/>
<sequence length="172" mass="19972">MATNAEKVWTIQDVTKLINLYEDNPCLYNTLIKGYKDKALRKLVMHRIAEELQTTGLIMEFDEEYNAFLQDLQQYPNYFQMGTEKCSSNYWRKISKKLEDEKEDLLKSSDLDQIQNHNLEACVSYNLGDVDKAENIISKVLEDTNSSSINACAMMAILSLLEKERSQKLREI</sequence>
<feature type="domain" description="MADF" evidence="1">
    <location>
        <begin position="17"/>
        <end position="54"/>
    </location>
</feature>
<name>V4B1D2_LOTGI</name>
<dbReference type="OrthoDB" id="8881252at2759"/>
<dbReference type="Proteomes" id="UP000030746">
    <property type="component" value="Unassembled WGS sequence"/>
</dbReference>
<dbReference type="EMBL" id="KB200869">
    <property type="protein sequence ID" value="ESP00107.1"/>
    <property type="molecule type" value="Genomic_DNA"/>
</dbReference>
<proteinExistence type="predicted"/>
<dbReference type="CTD" id="20237683"/>
<reference evidence="2 3" key="1">
    <citation type="journal article" date="2013" name="Nature">
        <title>Insights into bilaterian evolution from three spiralian genomes.</title>
        <authorList>
            <person name="Simakov O."/>
            <person name="Marletaz F."/>
            <person name="Cho S.J."/>
            <person name="Edsinger-Gonzales E."/>
            <person name="Havlak P."/>
            <person name="Hellsten U."/>
            <person name="Kuo D.H."/>
            <person name="Larsson T."/>
            <person name="Lv J."/>
            <person name="Arendt D."/>
            <person name="Savage R."/>
            <person name="Osoegawa K."/>
            <person name="de Jong P."/>
            <person name="Grimwood J."/>
            <person name="Chapman J.A."/>
            <person name="Shapiro H."/>
            <person name="Aerts A."/>
            <person name="Otillar R.P."/>
            <person name="Terry A.Y."/>
            <person name="Boore J.L."/>
            <person name="Grigoriev I.V."/>
            <person name="Lindberg D.R."/>
            <person name="Seaver E.C."/>
            <person name="Weisblat D.A."/>
            <person name="Putnam N.H."/>
            <person name="Rokhsar D.S."/>
        </authorList>
    </citation>
    <scope>NUCLEOTIDE SEQUENCE [LARGE SCALE GENOMIC DNA]</scope>
</reference>
<evidence type="ECO:0000313" key="2">
    <source>
        <dbReference type="EMBL" id="ESP00107.1"/>
    </source>
</evidence>
<dbReference type="KEGG" id="lgi:LOTGIDRAFT_158336"/>
<evidence type="ECO:0000259" key="1">
    <source>
        <dbReference type="Pfam" id="PF10545"/>
    </source>
</evidence>
<dbReference type="HOGENOM" id="CLU_1557015_0_0_1"/>
<gene>
    <name evidence="2" type="ORF">LOTGIDRAFT_158336</name>
</gene>
<organism evidence="2 3">
    <name type="scientific">Lottia gigantea</name>
    <name type="common">Giant owl limpet</name>
    <dbReference type="NCBI Taxonomy" id="225164"/>
    <lineage>
        <taxon>Eukaryota</taxon>
        <taxon>Metazoa</taxon>
        <taxon>Spiralia</taxon>
        <taxon>Lophotrochozoa</taxon>
        <taxon>Mollusca</taxon>
        <taxon>Gastropoda</taxon>
        <taxon>Patellogastropoda</taxon>
        <taxon>Lottioidea</taxon>
        <taxon>Lottiidae</taxon>
        <taxon>Lottia</taxon>
    </lineage>
</organism>
<dbReference type="InterPro" id="IPR006578">
    <property type="entry name" value="MADF-dom"/>
</dbReference>